<proteinExistence type="predicted"/>
<evidence type="ECO:0000313" key="2">
    <source>
        <dbReference type="Proteomes" id="UP000260680"/>
    </source>
</evidence>
<dbReference type="AlphaFoldDB" id="A0A3E2NG32"/>
<dbReference type="SUPFAM" id="SSF102405">
    <property type="entry name" value="MCP/YpsA-like"/>
    <property type="match status" value="1"/>
</dbReference>
<protein>
    <submittedName>
        <fullName evidence="1">DUF1273 family protein</fullName>
    </submittedName>
</protein>
<accession>A0A3E2NG32</accession>
<dbReference type="Pfam" id="PF06908">
    <property type="entry name" value="YpsA"/>
    <property type="match status" value="1"/>
</dbReference>
<dbReference type="Proteomes" id="UP000260680">
    <property type="component" value="Unassembled WGS sequence"/>
</dbReference>
<sequence length="156" mass="17771">MALETTATFIGHNECFGLSAEKLKNTIRELIEKGVTDFLSGGQGGFDRLCGRCVYELKKEYPHIKNYIVIPYLSFNVYDKELFDSIIYPDGFEKYNFKSAIPARNRYMVDNSGYAICFVTHSWGGAAKTYERAKKKKLQIINLGAKEDGERKSDIQ</sequence>
<dbReference type="OrthoDB" id="1970351at2"/>
<dbReference type="RefSeq" id="WP_117416069.1">
    <property type="nucleotide sequence ID" value="NZ_QOHO01000016.1"/>
</dbReference>
<gene>
    <name evidence="1" type="ORF">DS742_05830</name>
</gene>
<dbReference type="PANTHER" id="PTHR38440:SF1">
    <property type="entry name" value="UPF0398 PROTEIN SPR0331"/>
    <property type="match status" value="1"/>
</dbReference>
<dbReference type="PANTHER" id="PTHR38440">
    <property type="entry name" value="UPF0398 PROTEIN YPSA"/>
    <property type="match status" value="1"/>
</dbReference>
<organism evidence="1 2">
    <name type="scientific">Lacrimispora amygdalina</name>
    <dbReference type="NCBI Taxonomy" id="253257"/>
    <lineage>
        <taxon>Bacteria</taxon>
        <taxon>Bacillati</taxon>
        <taxon>Bacillota</taxon>
        <taxon>Clostridia</taxon>
        <taxon>Lachnospirales</taxon>
        <taxon>Lachnospiraceae</taxon>
        <taxon>Lacrimispora</taxon>
    </lineage>
</organism>
<name>A0A3E2NG32_9FIRM</name>
<dbReference type="InterPro" id="IPR010697">
    <property type="entry name" value="YspA"/>
</dbReference>
<reference evidence="1 2" key="1">
    <citation type="submission" date="2018-07" db="EMBL/GenBank/DDBJ databases">
        <title>New species, Clostridium PI-S10-A1B.</title>
        <authorList>
            <person name="Krishna G."/>
            <person name="Summeta K."/>
            <person name="Shikha S."/>
            <person name="Prabhu P.B."/>
            <person name="Suresh K."/>
        </authorList>
    </citation>
    <scope>NUCLEOTIDE SEQUENCE [LARGE SCALE GENOMIC DNA]</scope>
    <source>
        <strain evidence="1 2">PI-S10-A1B</strain>
    </source>
</reference>
<comment type="caution">
    <text evidence="1">The sequence shown here is derived from an EMBL/GenBank/DDBJ whole genome shotgun (WGS) entry which is preliminary data.</text>
</comment>
<dbReference type="EMBL" id="QOHO01000016">
    <property type="protein sequence ID" value="RFZ79978.1"/>
    <property type="molecule type" value="Genomic_DNA"/>
</dbReference>
<dbReference type="Gene3D" id="3.40.50.450">
    <property type="match status" value="1"/>
</dbReference>
<evidence type="ECO:0000313" key="1">
    <source>
        <dbReference type="EMBL" id="RFZ79978.1"/>
    </source>
</evidence>